<dbReference type="InterPro" id="IPR035992">
    <property type="entry name" value="Ricin_B-like_lectins"/>
</dbReference>
<dbReference type="AlphaFoldDB" id="A0A8H6X3J6"/>
<comment type="caution">
    <text evidence="2">The sequence shown here is derived from an EMBL/GenBank/DDBJ whole genome shotgun (WGS) entry which is preliminary data.</text>
</comment>
<accession>A0A8H6X3J6</accession>
<dbReference type="EMBL" id="JACAZI010000028">
    <property type="protein sequence ID" value="KAF7333810.1"/>
    <property type="molecule type" value="Genomic_DNA"/>
</dbReference>
<proteinExistence type="predicted"/>
<feature type="signal peptide" evidence="1">
    <location>
        <begin position="1"/>
        <end position="20"/>
    </location>
</feature>
<name>A0A8H6X3J6_9AGAR</name>
<evidence type="ECO:0000313" key="3">
    <source>
        <dbReference type="Proteomes" id="UP000620124"/>
    </source>
</evidence>
<protein>
    <recommendedName>
        <fullName evidence="4">Ricin B lectin domain-containing protein</fullName>
    </recommendedName>
</protein>
<keyword evidence="1" id="KW-0732">Signal</keyword>
<gene>
    <name evidence="2" type="ORF">MVEN_02337900</name>
</gene>
<dbReference type="Gene3D" id="2.80.10.50">
    <property type="match status" value="1"/>
</dbReference>
<sequence length="176" mass="18849">MAKFFGSLLASLATAAVVSAALTTGNYQIQDFQGRCVDYVATSTNNDVPVITTPCVNGTQTQVWFVFSDVPFVPTYVISTTSGAFSTISYPTANGADFNAQHQQLQLNNAPPVQEDLLISQVDATHWTLDDTRGGARWTSWTARPNAQLAVPITLEAVGSSSEPDAQQLFTFVGPL</sequence>
<dbReference type="Proteomes" id="UP000620124">
    <property type="component" value="Unassembled WGS sequence"/>
</dbReference>
<evidence type="ECO:0000256" key="1">
    <source>
        <dbReference type="SAM" id="SignalP"/>
    </source>
</evidence>
<organism evidence="2 3">
    <name type="scientific">Mycena venus</name>
    <dbReference type="NCBI Taxonomy" id="2733690"/>
    <lineage>
        <taxon>Eukaryota</taxon>
        <taxon>Fungi</taxon>
        <taxon>Dikarya</taxon>
        <taxon>Basidiomycota</taxon>
        <taxon>Agaricomycotina</taxon>
        <taxon>Agaricomycetes</taxon>
        <taxon>Agaricomycetidae</taxon>
        <taxon>Agaricales</taxon>
        <taxon>Marasmiineae</taxon>
        <taxon>Mycenaceae</taxon>
        <taxon>Mycena</taxon>
    </lineage>
</organism>
<keyword evidence="3" id="KW-1185">Reference proteome</keyword>
<reference evidence="2" key="1">
    <citation type="submission" date="2020-05" db="EMBL/GenBank/DDBJ databases">
        <title>Mycena genomes resolve the evolution of fungal bioluminescence.</title>
        <authorList>
            <person name="Tsai I.J."/>
        </authorList>
    </citation>
    <scope>NUCLEOTIDE SEQUENCE</scope>
    <source>
        <strain evidence="2">CCC161011</strain>
    </source>
</reference>
<evidence type="ECO:0008006" key="4">
    <source>
        <dbReference type="Google" id="ProtNLM"/>
    </source>
</evidence>
<feature type="chain" id="PRO_5034278133" description="Ricin B lectin domain-containing protein" evidence="1">
    <location>
        <begin position="21"/>
        <end position="176"/>
    </location>
</feature>
<dbReference type="SUPFAM" id="SSF50370">
    <property type="entry name" value="Ricin B-like lectins"/>
    <property type="match status" value="1"/>
</dbReference>
<dbReference type="OrthoDB" id="2951890at2759"/>
<evidence type="ECO:0000313" key="2">
    <source>
        <dbReference type="EMBL" id="KAF7333810.1"/>
    </source>
</evidence>